<dbReference type="AlphaFoldDB" id="A0A6A6VRJ3"/>
<organism evidence="2 3">
    <name type="scientific">Pseudovirgaria hyperparasitica</name>
    <dbReference type="NCBI Taxonomy" id="470096"/>
    <lineage>
        <taxon>Eukaryota</taxon>
        <taxon>Fungi</taxon>
        <taxon>Dikarya</taxon>
        <taxon>Ascomycota</taxon>
        <taxon>Pezizomycotina</taxon>
        <taxon>Dothideomycetes</taxon>
        <taxon>Dothideomycetes incertae sedis</taxon>
        <taxon>Acrospermales</taxon>
        <taxon>Acrospermaceae</taxon>
        <taxon>Pseudovirgaria</taxon>
    </lineage>
</organism>
<dbReference type="GeneID" id="54486985"/>
<reference evidence="2" key="1">
    <citation type="journal article" date="2020" name="Stud. Mycol.">
        <title>101 Dothideomycetes genomes: a test case for predicting lifestyles and emergence of pathogens.</title>
        <authorList>
            <person name="Haridas S."/>
            <person name="Albert R."/>
            <person name="Binder M."/>
            <person name="Bloem J."/>
            <person name="Labutti K."/>
            <person name="Salamov A."/>
            <person name="Andreopoulos B."/>
            <person name="Baker S."/>
            <person name="Barry K."/>
            <person name="Bills G."/>
            <person name="Bluhm B."/>
            <person name="Cannon C."/>
            <person name="Castanera R."/>
            <person name="Culley D."/>
            <person name="Daum C."/>
            <person name="Ezra D."/>
            <person name="Gonzalez J."/>
            <person name="Henrissat B."/>
            <person name="Kuo A."/>
            <person name="Liang C."/>
            <person name="Lipzen A."/>
            <person name="Lutzoni F."/>
            <person name="Magnuson J."/>
            <person name="Mondo S."/>
            <person name="Nolan M."/>
            <person name="Ohm R."/>
            <person name="Pangilinan J."/>
            <person name="Park H.-J."/>
            <person name="Ramirez L."/>
            <person name="Alfaro M."/>
            <person name="Sun H."/>
            <person name="Tritt A."/>
            <person name="Yoshinaga Y."/>
            <person name="Zwiers L.-H."/>
            <person name="Turgeon B."/>
            <person name="Goodwin S."/>
            <person name="Spatafora J."/>
            <person name="Crous P."/>
            <person name="Grigoriev I."/>
        </authorList>
    </citation>
    <scope>NUCLEOTIDE SEQUENCE</scope>
    <source>
        <strain evidence="2">CBS 121739</strain>
    </source>
</reference>
<accession>A0A6A6VRJ3</accession>
<evidence type="ECO:0000313" key="3">
    <source>
        <dbReference type="Proteomes" id="UP000799437"/>
    </source>
</evidence>
<gene>
    <name evidence="2" type="ORF">EJ05DRAFT_490915</name>
</gene>
<dbReference type="Proteomes" id="UP000799437">
    <property type="component" value="Unassembled WGS sequence"/>
</dbReference>
<evidence type="ECO:0000313" key="2">
    <source>
        <dbReference type="EMBL" id="KAF2752406.1"/>
    </source>
</evidence>
<name>A0A6A6VRJ3_9PEZI</name>
<evidence type="ECO:0000256" key="1">
    <source>
        <dbReference type="SAM" id="MobiDB-lite"/>
    </source>
</evidence>
<dbReference type="RefSeq" id="XP_033594864.1">
    <property type="nucleotide sequence ID" value="XM_033745931.1"/>
</dbReference>
<feature type="region of interest" description="Disordered" evidence="1">
    <location>
        <begin position="182"/>
        <end position="203"/>
    </location>
</feature>
<keyword evidence="3" id="KW-1185">Reference proteome</keyword>
<dbReference type="EMBL" id="ML996642">
    <property type="protein sequence ID" value="KAF2752406.1"/>
    <property type="molecule type" value="Genomic_DNA"/>
</dbReference>
<feature type="compositionally biased region" description="Basic residues" evidence="1">
    <location>
        <begin position="194"/>
        <end position="203"/>
    </location>
</feature>
<proteinExistence type="predicted"/>
<sequence>MNMQYVQDTLAPQTAASRSLPMGASIWLLLKVASFHPRASSNQPPPPLSDDLGDCNKSLFDNHSGLGSSQVTADDIPASLLEFNDLVFGDQASFEADPGIPTQGLTNSLRFLSSAPLAKGLGKGRRLRQSRSTCLRIITILCVPPLESTTSSLLCNNRTEPNDVPMTGQSDHVNCLMIKAPMRPTSQLRPAPKASRKRTKRSSRSKELYCKLCGSSFFATRTIYKIHLRSAEHTERISELGLAATEDHGHLSVKQIPNTTEHSQEEVRYASPSMHLSDILSPGCDLRLHECRIHILGFMTVDWDQTTNQWTGKAADNRPYLESKAYNERGGTGEDLREYGVDPALAKEQVKVLFEPGCEDTDAFVQTLVLETDCGLVSFVYCDDSNTWSLSRNVCKLKVSWQEVAQVMFMAVS</sequence>
<protein>
    <submittedName>
        <fullName evidence="2">Uncharacterized protein</fullName>
    </submittedName>
</protein>